<protein>
    <submittedName>
        <fullName evidence="5">Epoxyqueuosine reductase</fullName>
        <ecNumber evidence="5">1.17.99.6</ecNumber>
    </submittedName>
</protein>
<keyword evidence="5" id="KW-0560">Oxidoreductase</keyword>
<keyword evidence="6" id="KW-1185">Reference proteome</keyword>
<dbReference type="PROSITE" id="PS00198">
    <property type="entry name" value="4FE4S_FER_1"/>
    <property type="match status" value="1"/>
</dbReference>
<reference evidence="5 6" key="1">
    <citation type="submission" date="2024-09" db="EMBL/GenBank/DDBJ databases">
        <authorList>
            <person name="D'Angelo T."/>
        </authorList>
    </citation>
    <scope>NUCLEOTIDE SEQUENCE [LARGE SCALE GENOMIC DNA]</scope>
    <source>
        <strain evidence="5">SAG AM-311-F02</strain>
    </source>
</reference>
<evidence type="ECO:0000313" key="6">
    <source>
        <dbReference type="Proteomes" id="UP001594288"/>
    </source>
</evidence>
<dbReference type="SUPFAM" id="SSF54862">
    <property type="entry name" value="4Fe-4S ferredoxins"/>
    <property type="match status" value="1"/>
</dbReference>
<evidence type="ECO:0000256" key="1">
    <source>
        <dbReference type="ARBA" id="ARBA00022723"/>
    </source>
</evidence>
<evidence type="ECO:0000256" key="2">
    <source>
        <dbReference type="ARBA" id="ARBA00023004"/>
    </source>
</evidence>
<evidence type="ECO:0000256" key="3">
    <source>
        <dbReference type="ARBA" id="ARBA00023014"/>
    </source>
</evidence>
<evidence type="ECO:0000313" key="5">
    <source>
        <dbReference type="EMBL" id="MFC1799960.1"/>
    </source>
</evidence>
<dbReference type="Gene3D" id="3.30.70.20">
    <property type="match status" value="1"/>
</dbReference>
<sequence length="223" mass="23813">MAHGMGAVVFGVADLGEVKDESDEVSLKGLTTGICFGYRLSDVVLEGITDHPTRTYQYHYRQVNTLLDQIGLRLTTYIQNLGHRVFPVPSSQIVSWERLTGHISHRAVGRLAGLGWIGRNNLLVNPQHGARMRYATVLTDLALPADQPLEEGCGGCRACVSACPGGAIGEGPGDFDLGKCKTTIEEIRKPANIGSRICGLCVKACRGKGQDGPSGPASRSEPT</sequence>
<gene>
    <name evidence="5" type="ORF">ACFL2Z_03510</name>
</gene>
<accession>A0ABV6YPF7</accession>
<comment type="caution">
    <text evidence="5">The sequence shown here is derived from an EMBL/GenBank/DDBJ whole genome shotgun (WGS) entry which is preliminary data.</text>
</comment>
<proteinExistence type="predicted"/>
<dbReference type="Proteomes" id="UP001594288">
    <property type="component" value="Unassembled WGS sequence"/>
</dbReference>
<dbReference type="GO" id="GO:0052693">
    <property type="term" value="F:epoxyqueuosine reductase activity"/>
    <property type="evidence" value="ECO:0007669"/>
    <property type="project" value="UniProtKB-EC"/>
</dbReference>
<feature type="domain" description="4Fe-4S ferredoxin-type" evidence="4">
    <location>
        <begin position="141"/>
        <end position="173"/>
    </location>
</feature>
<dbReference type="PANTHER" id="PTHR42827:SF1">
    <property type="entry name" value="IRON-SULFUR CLUSTER-BINDING PROTEIN"/>
    <property type="match status" value="1"/>
</dbReference>
<keyword evidence="3" id="KW-0411">Iron-sulfur</keyword>
<dbReference type="EC" id="1.17.99.6" evidence="5"/>
<name>A0ABV6YPF7_UNCEI</name>
<organism evidence="5 6">
    <name type="scientific">Eiseniibacteriota bacterium</name>
    <dbReference type="NCBI Taxonomy" id="2212470"/>
    <lineage>
        <taxon>Bacteria</taxon>
        <taxon>Candidatus Eiseniibacteriota</taxon>
    </lineage>
</organism>
<dbReference type="EMBL" id="JBHPEI010000048">
    <property type="protein sequence ID" value="MFC1799960.1"/>
    <property type="molecule type" value="Genomic_DNA"/>
</dbReference>
<evidence type="ECO:0000259" key="4">
    <source>
        <dbReference type="PROSITE" id="PS51379"/>
    </source>
</evidence>
<keyword evidence="2" id="KW-0408">Iron</keyword>
<dbReference type="InterPro" id="IPR017900">
    <property type="entry name" value="4Fe4S_Fe_S_CS"/>
</dbReference>
<dbReference type="PROSITE" id="PS51379">
    <property type="entry name" value="4FE4S_FER_2"/>
    <property type="match status" value="1"/>
</dbReference>
<dbReference type="PANTHER" id="PTHR42827">
    <property type="entry name" value="IRON-SULFUR CLUSTER-BINDING PROTEIN-RELATED"/>
    <property type="match status" value="1"/>
</dbReference>
<dbReference type="InterPro" id="IPR017896">
    <property type="entry name" value="4Fe4S_Fe-S-bd"/>
</dbReference>
<keyword evidence="1" id="KW-0479">Metal-binding</keyword>